<dbReference type="PROSITE" id="PS50041">
    <property type="entry name" value="C_TYPE_LECTIN_2"/>
    <property type="match status" value="1"/>
</dbReference>
<feature type="domain" description="C-type lectin" evidence="1">
    <location>
        <begin position="33"/>
        <end position="121"/>
    </location>
</feature>
<dbReference type="Proteomes" id="UP000472277">
    <property type="component" value="Chromosome 8"/>
</dbReference>
<reference evidence="2" key="1">
    <citation type="submission" date="2025-08" db="UniProtKB">
        <authorList>
            <consortium name="Ensembl"/>
        </authorList>
    </citation>
    <scope>IDENTIFICATION</scope>
</reference>
<sequence length="155" mass="17675">CLVPLPIPCLLDTLRTIVYFLTLGTQLNSELKYYMGQGSLPWEWAQTACRANGDDLASILTQEDYTAFQSITQTQQFDMWIGLYWETSTRMWQWSNGDPFPYCVSEPQLGASNCCSLTHKGHGQTENRLATTQFQSHLQPLNDIGRKVNYLLQIS</sequence>
<dbReference type="PANTHER" id="PTHR45784">
    <property type="entry name" value="C-TYPE LECTIN DOMAIN FAMILY 20 MEMBER A-RELATED"/>
    <property type="match status" value="1"/>
</dbReference>
<protein>
    <recommendedName>
        <fullName evidence="1">C-type lectin domain-containing protein</fullName>
    </recommendedName>
</protein>
<dbReference type="InParanoid" id="A0A673Z2S1"/>
<keyword evidence="3" id="KW-1185">Reference proteome</keyword>
<dbReference type="CDD" id="cd00037">
    <property type="entry name" value="CLECT"/>
    <property type="match status" value="1"/>
</dbReference>
<dbReference type="GeneTree" id="ENSGT00940000181675"/>
<dbReference type="InterPro" id="IPR016187">
    <property type="entry name" value="CTDL_fold"/>
</dbReference>
<dbReference type="Gene3D" id="3.10.100.10">
    <property type="entry name" value="Mannose-Binding Protein A, subunit A"/>
    <property type="match status" value="1"/>
</dbReference>
<reference evidence="2" key="2">
    <citation type="submission" date="2025-09" db="UniProtKB">
        <authorList>
            <consortium name="Ensembl"/>
        </authorList>
    </citation>
    <scope>IDENTIFICATION</scope>
</reference>
<dbReference type="Ensembl" id="ENSSTUT00000042891.1">
    <property type="protein sequence ID" value="ENSSTUP00000041053.1"/>
    <property type="gene ID" value="ENSSTUG00000017419.1"/>
</dbReference>
<dbReference type="AlphaFoldDB" id="A0A673Z2S1"/>
<evidence type="ECO:0000313" key="3">
    <source>
        <dbReference type="Proteomes" id="UP000472277"/>
    </source>
</evidence>
<dbReference type="SMART" id="SM00034">
    <property type="entry name" value="CLECT"/>
    <property type="match status" value="1"/>
</dbReference>
<dbReference type="Pfam" id="PF00059">
    <property type="entry name" value="Lectin_C"/>
    <property type="match status" value="1"/>
</dbReference>
<evidence type="ECO:0000313" key="2">
    <source>
        <dbReference type="Ensembl" id="ENSSTUP00000041053.1"/>
    </source>
</evidence>
<name>A0A673Z2S1_SALTR</name>
<accession>A0A673Z2S1</accession>
<organism evidence="2 3">
    <name type="scientific">Salmo trutta</name>
    <name type="common">Brown trout</name>
    <dbReference type="NCBI Taxonomy" id="8032"/>
    <lineage>
        <taxon>Eukaryota</taxon>
        <taxon>Metazoa</taxon>
        <taxon>Chordata</taxon>
        <taxon>Craniata</taxon>
        <taxon>Vertebrata</taxon>
        <taxon>Euteleostomi</taxon>
        <taxon>Actinopterygii</taxon>
        <taxon>Neopterygii</taxon>
        <taxon>Teleostei</taxon>
        <taxon>Protacanthopterygii</taxon>
        <taxon>Salmoniformes</taxon>
        <taxon>Salmonidae</taxon>
        <taxon>Salmoninae</taxon>
        <taxon>Salmo</taxon>
    </lineage>
</organism>
<dbReference type="InterPro" id="IPR001304">
    <property type="entry name" value="C-type_lectin-like"/>
</dbReference>
<dbReference type="PANTHER" id="PTHR45784:SF5">
    <property type="entry name" value="C-TYPE LECTIN DOMAIN FAMILY 20 MEMBER A-RELATED"/>
    <property type="match status" value="1"/>
</dbReference>
<proteinExistence type="predicted"/>
<dbReference type="SUPFAM" id="SSF56436">
    <property type="entry name" value="C-type lectin-like"/>
    <property type="match status" value="1"/>
</dbReference>
<evidence type="ECO:0000259" key="1">
    <source>
        <dbReference type="PROSITE" id="PS50041"/>
    </source>
</evidence>
<dbReference type="InterPro" id="IPR016186">
    <property type="entry name" value="C-type_lectin-like/link_sf"/>
</dbReference>